<protein>
    <recommendedName>
        <fullName evidence="1">Protein FAR1-RELATED SEQUENCE</fullName>
    </recommendedName>
</protein>
<evidence type="ECO:0000313" key="2">
    <source>
        <dbReference type="EMBL" id="RYR29912.1"/>
    </source>
</evidence>
<comment type="function">
    <text evidence="1">Putative transcription activator involved in regulating light control of development.</text>
</comment>
<keyword evidence="3" id="KW-1185">Reference proteome</keyword>
<dbReference type="AlphaFoldDB" id="A0A445AU14"/>
<gene>
    <name evidence="2" type="ORF">Ahy_B01g054560</name>
</gene>
<comment type="similarity">
    <text evidence="1">Belongs to the FHY3/FAR1 family.</text>
</comment>
<sequence>MNESTSNQLNECNYSSETHQFDEISYVVDERFVPKVGMIFETLEEATKFYKHYSKLSGFSTKIRNTTWDGDKIKNQLIRGVVEIQNISNSKDKPLSWVKLSSQDLCTHNEGRQCWTISEVVLNHSHPYCPDQVEMLKQHRELSMFVRRTIETHEEAGIRPDKTYQSFVVAAGSHRELGFIEKDVRNYITREVRNISKEDDAKEFGKYLADARSRAAFDYFRDVVSFDTTYNTNRYSVHSYIFILESMHSFFNKFITLNSSLRQFVKQYDNCLASREQAESEFDAADFHTMIPCATKSAIEARFQHVYTHEKFREVQAQFRGKVNCITRSMHSTLGFTIYEVIEQVSNSTFNKFFVTYDAVSRDVKWYCLLFESRGILCCHSLSVLSFERVDNVTPKYIMEHWSKNIKRRHTHIKSSQDEPLLELKSKRFDELVFRSHNICEFASESEELTGILHRAFDKVMAEMEEYQQISKGKSLLTHEEVTLSNVNDLQSPPCVKTRGRLKNRLGSNLEKKISNAMKKKKKTAPSEFPNHLLSDFVHFMQQKIWTILIPEVINLFLHFNRNELVT</sequence>
<keyword evidence="1" id="KW-0479">Metal-binding</keyword>
<keyword evidence="1" id="KW-0863">Zinc-finger</keyword>
<dbReference type="EMBL" id="SDMP01000011">
    <property type="protein sequence ID" value="RYR29912.1"/>
    <property type="molecule type" value="Genomic_DNA"/>
</dbReference>
<dbReference type="InterPro" id="IPR031052">
    <property type="entry name" value="FHY3/FAR1"/>
</dbReference>
<dbReference type="Proteomes" id="UP000289738">
    <property type="component" value="Chromosome B01"/>
</dbReference>
<dbReference type="PANTHER" id="PTHR31669">
    <property type="entry name" value="PROTEIN FAR1-RELATED SEQUENCE 10-RELATED"/>
    <property type="match status" value="1"/>
</dbReference>
<name>A0A445AU14_ARAHY</name>
<comment type="subcellular location">
    <subcellularLocation>
        <location evidence="1">Nucleus</location>
    </subcellularLocation>
</comment>
<dbReference type="GO" id="GO:0006355">
    <property type="term" value="P:regulation of DNA-templated transcription"/>
    <property type="evidence" value="ECO:0007669"/>
    <property type="project" value="UniProtKB-UniRule"/>
</dbReference>
<dbReference type="GO" id="GO:0008270">
    <property type="term" value="F:zinc ion binding"/>
    <property type="evidence" value="ECO:0007669"/>
    <property type="project" value="UniProtKB-UniRule"/>
</dbReference>
<comment type="caution">
    <text evidence="2">The sequence shown here is derived from an EMBL/GenBank/DDBJ whole genome shotgun (WGS) entry which is preliminary data.</text>
</comment>
<keyword evidence="1" id="KW-0539">Nucleus</keyword>
<accession>A0A445AU14</accession>
<organism evidence="2 3">
    <name type="scientific">Arachis hypogaea</name>
    <name type="common">Peanut</name>
    <dbReference type="NCBI Taxonomy" id="3818"/>
    <lineage>
        <taxon>Eukaryota</taxon>
        <taxon>Viridiplantae</taxon>
        <taxon>Streptophyta</taxon>
        <taxon>Embryophyta</taxon>
        <taxon>Tracheophyta</taxon>
        <taxon>Spermatophyta</taxon>
        <taxon>Magnoliopsida</taxon>
        <taxon>eudicotyledons</taxon>
        <taxon>Gunneridae</taxon>
        <taxon>Pentapetalae</taxon>
        <taxon>rosids</taxon>
        <taxon>fabids</taxon>
        <taxon>Fabales</taxon>
        <taxon>Fabaceae</taxon>
        <taxon>Papilionoideae</taxon>
        <taxon>50 kb inversion clade</taxon>
        <taxon>dalbergioids sensu lato</taxon>
        <taxon>Dalbergieae</taxon>
        <taxon>Pterocarpus clade</taxon>
        <taxon>Arachis</taxon>
    </lineage>
</organism>
<reference evidence="2 3" key="1">
    <citation type="submission" date="2019-01" db="EMBL/GenBank/DDBJ databases">
        <title>Sequencing of cultivated peanut Arachis hypogaea provides insights into genome evolution and oil improvement.</title>
        <authorList>
            <person name="Chen X."/>
        </authorList>
    </citation>
    <scope>NUCLEOTIDE SEQUENCE [LARGE SCALE GENOMIC DNA]</scope>
    <source>
        <strain evidence="3">cv. Fuhuasheng</strain>
        <tissue evidence="2">Leaves</tissue>
    </source>
</reference>
<evidence type="ECO:0000256" key="1">
    <source>
        <dbReference type="RuleBase" id="RU367018"/>
    </source>
</evidence>
<keyword evidence="1" id="KW-0862">Zinc</keyword>
<proteinExistence type="inferred from homology"/>
<dbReference type="PANTHER" id="PTHR31669:SF283">
    <property type="entry name" value="PROTEIN FAR1-RELATED SEQUENCE"/>
    <property type="match status" value="1"/>
</dbReference>
<evidence type="ECO:0000313" key="3">
    <source>
        <dbReference type="Proteomes" id="UP000289738"/>
    </source>
</evidence>
<dbReference type="GO" id="GO:0005634">
    <property type="term" value="C:nucleus"/>
    <property type="evidence" value="ECO:0007669"/>
    <property type="project" value="UniProtKB-SubCell"/>
</dbReference>